<feature type="compositionally biased region" description="Basic residues" evidence="1">
    <location>
        <begin position="29"/>
        <end position="39"/>
    </location>
</feature>
<feature type="region of interest" description="Disordered" evidence="1">
    <location>
        <begin position="783"/>
        <end position="828"/>
    </location>
</feature>
<dbReference type="RefSeq" id="XP_025378435.1">
    <property type="nucleotide sequence ID" value="XM_025520925.1"/>
</dbReference>
<evidence type="ECO:0000313" key="4">
    <source>
        <dbReference type="EMBL" id="PWN91237.1"/>
    </source>
</evidence>
<organism evidence="4 5">
    <name type="scientific">Acaromyces ingoldii</name>
    <dbReference type="NCBI Taxonomy" id="215250"/>
    <lineage>
        <taxon>Eukaryota</taxon>
        <taxon>Fungi</taxon>
        <taxon>Dikarya</taxon>
        <taxon>Basidiomycota</taxon>
        <taxon>Ustilaginomycotina</taxon>
        <taxon>Exobasidiomycetes</taxon>
        <taxon>Exobasidiales</taxon>
        <taxon>Cryptobasidiaceae</taxon>
        <taxon>Acaromyces</taxon>
    </lineage>
</organism>
<proteinExistence type="predicted"/>
<dbReference type="Proteomes" id="UP000245768">
    <property type="component" value="Unassembled WGS sequence"/>
</dbReference>
<feature type="compositionally biased region" description="Low complexity" evidence="1">
    <location>
        <begin position="593"/>
        <end position="609"/>
    </location>
</feature>
<feature type="region of interest" description="Disordered" evidence="1">
    <location>
        <begin position="1083"/>
        <end position="1174"/>
    </location>
</feature>
<feature type="domain" description="DNA/RNA-binding" evidence="2">
    <location>
        <begin position="317"/>
        <end position="586"/>
    </location>
</feature>
<dbReference type="STRING" id="215250.A0A316YPC5"/>
<dbReference type="Gene3D" id="1.25.40.10">
    <property type="entry name" value="Tetratricopeptide repeat domain"/>
    <property type="match status" value="1"/>
</dbReference>
<feature type="region of interest" description="Disordered" evidence="1">
    <location>
        <begin position="1"/>
        <end position="52"/>
    </location>
</feature>
<dbReference type="Pfam" id="PF10374">
    <property type="entry name" value="EST1"/>
    <property type="match status" value="1"/>
</dbReference>
<feature type="region of interest" description="Disordered" evidence="1">
    <location>
        <begin position="1026"/>
        <end position="1047"/>
    </location>
</feature>
<dbReference type="InterPro" id="IPR019458">
    <property type="entry name" value="Est1-like_N"/>
</dbReference>
<sequence length="1174" mass="125917">MATTANNGAGAGAPRESRSSQLYQEAKGHRARLKDRLKKQSSNNVSQLSSSPEVDFARRELRNVYLKLLFSCTFTSRAKGADSSLWADTTYELIAIYRARISELDKQVRGLNDEARTGEGSKEERKKQAKVQSQKASALLRLRAAFREFLGQEEEWWRELAGRVVRVFNVEKAKPRLMALGIPCEPDNPASGEVGGAQSVATSASATGMDRITLAARDDPKLVEAAQIPANEARLIEMIHKALVSCGDLARYRELYRDDRKDPDEKPMAAGRHAPARRGGVGGGRGGSAGRGQRGGANSTRSSRESSPKPRDYSRAEAAYEQARLLLPDNGSPSNQLAVLASYKGDVLSSIYYYYRALCVKSPFESAKGNLEATYRKSIERWLLQGLMQHEETQALTIPPLLGSIEERTTKTMQDMVVLHGLLYHRCRWAASSKFAPRCIDGLSSLLVDRALQADSIVRVVVTAIASHYTARLWRTPKAPELSLRSKDADTSRLIAQLNNKISAADAEHQILVVVLATIRVLVEVGASETREALESQKRHPPSGPGEGGSASVARNITAVFRRTLPALRIASKWLKSHLEHIQRSVDQAANDSQNSSKETNTTTTQSTTTDEDEVKARLMIDAALIDATRRLWVSYVDFVNIIRFAFPFDALPSLGTVGQSGATPLALEEDSDMSGFAPMRKAMLAVEANPSTSSEGVSNAARPATAQIKTMHPNEEHLIRIADILIDAKVVAESEDSPIAFEDENNTFVVSSSLHSQLQSSIGGAGTSTMGRSSVIDSALLGETSNSSSGSHGDIPLRSEQQTTLAGARATNDDEKSEIASESTEDVVELAMRAVDERRRTLASNDDDDDDADDDDDDDGEVILIPSSARTKKTSTAAEAVTTGTLAGRGPLTRAQEQKEARKELRGDDDDGMEPRTPGSRASGQFTLIDKRTDTPPSGQQQSPPPPMTAQNLLLQVLNGPGPIRNDENGLNQPPLPPSPIGVPPGFPMGMGAAIAGSGSGLPSTQSNLFYGGIQTPHHHFAQQPSFNAAAGGGSGGSSSSPLRGAWDANDAAHFISSARQGQSQSQGASLWGGGPAAFGSVGALGPPYSPMGPSQHLNQQQQQPSSITPSSSSSPSFGVGPSGQLPRPHGLHSHTNSSSPFSPPQAQPSASQQQQQSSPFGWDQQPQAYAKW</sequence>
<evidence type="ECO:0000259" key="2">
    <source>
        <dbReference type="Pfam" id="PF10373"/>
    </source>
</evidence>
<dbReference type="InterPro" id="IPR011990">
    <property type="entry name" value="TPR-like_helical_dom_sf"/>
</dbReference>
<dbReference type="Pfam" id="PF10373">
    <property type="entry name" value="EST1_DNA_bind"/>
    <property type="match status" value="1"/>
</dbReference>
<feature type="compositionally biased region" description="Low complexity" evidence="1">
    <location>
        <begin position="1094"/>
        <end position="1126"/>
    </location>
</feature>
<accession>A0A316YPC5</accession>
<evidence type="ECO:0000259" key="3">
    <source>
        <dbReference type="Pfam" id="PF10374"/>
    </source>
</evidence>
<feature type="compositionally biased region" description="Low complexity" evidence="1">
    <location>
        <begin position="1149"/>
        <end position="1162"/>
    </location>
</feature>
<feature type="compositionally biased region" description="Acidic residues" evidence="1">
    <location>
        <begin position="846"/>
        <end position="862"/>
    </location>
</feature>
<feature type="compositionally biased region" description="Gly residues" evidence="1">
    <location>
        <begin position="279"/>
        <end position="295"/>
    </location>
</feature>
<dbReference type="PANTHER" id="PTHR15696">
    <property type="entry name" value="SMG-7 SUPPRESSOR WITH MORPHOLOGICAL EFFECT ON GENITALIA PROTEIN 7"/>
    <property type="match status" value="1"/>
</dbReference>
<feature type="compositionally biased region" description="Low complexity" evidence="1">
    <location>
        <begin position="40"/>
        <end position="51"/>
    </location>
</feature>
<dbReference type="InterPro" id="IPR045153">
    <property type="entry name" value="Est1/Ebs1-like"/>
</dbReference>
<feature type="compositionally biased region" description="Basic and acidic residues" evidence="1">
    <location>
        <begin position="897"/>
        <end position="907"/>
    </location>
</feature>
<evidence type="ECO:0000313" key="5">
    <source>
        <dbReference type="Proteomes" id="UP000245768"/>
    </source>
</evidence>
<feature type="compositionally biased region" description="Basic and acidic residues" evidence="1">
    <location>
        <begin position="302"/>
        <end position="315"/>
    </location>
</feature>
<gene>
    <name evidence="4" type="ORF">FA10DRAFT_265106</name>
</gene>
<dbReference type="InterPro" id="IPR018834">
    <property type="entry name" value="DNA/RNA-bd_Est1-type"/>
</dbReference>
<dbReference type="GeneID" id="37042841"/>
<feature type="region of interest" description="Disordered" evidence="1">
    <location>
        <begin position="532"/>
        <end position="552"/>
    </location>
</feature>
<dbReference type="EMBL" id="KZ819635">
    <property type="protein sequence ID" value="PWN91237.1"/>
    <property type="molecule type" value="Genomic_DNA"/>
</dbReference>
<feature type="compositionally biased region" description="Polar residues" evidence="1">
    <location>
        <begin position="875"/>
        <end position="886"/>
    </location>
</feature>
<evidence type="ECO:0000256" key="1">
    <source>
        <dbReference type="SAM" id="MobiDB-lite"/>
    </source>
</evidence>
<dbReference type="OrthoDB" id="69928at2759"/>
<dbReference type="AlphaFoldDB" id="A0A316YPC5"/>
<feature type="region of interest" description="Disordered" evidence="1">
    <location>
        <begin position="840"/>
        <end position="950"/>
    </location>
</feature>
<dbReference type="SUPFAM" id="SSF48452">
    <property type="entry name" value="TPR-like"/>
    <property type="match status" value="1"/>
</dbReference>
<reference evidence="4" key="1">
    <citation type="journal article" date="2018" name="Mol. Biol. Evol.">
        <title>Broad Genomic Sampling Reveals a Smut Pathogenic Ancestry of the Fungal Clade Ustilaginomycotina.</title>
        <authorList>
            <person name="Kijpornyongpan T."/>
            <person name="Mondo S.J."/>
            <person name="Barry K."/>
            <person name="Sandor L."/>
            <person name="Lee J."/>
            <person name="Lipzen A."/>
            <person name="Pangilinan J."/>
            <person name="LaButti K."/>
            <person name="Hainaut M."/>
            <person name="Henrissat B."/>
            <person name="Grigoriev I.V."/>
            <person name="Spatafora J.W."/>
            <person name="Aime M.C."/>
        </authorList>
    </citation>
    <scope>NUCLEOTIDE SEQUENCE [LARGE SCALE GENOMIC DNA]</scope>
    <source>
        <strain evidence="4">MCA 4198</strain>
    </source>
</reference>
<feature type="region of interest" description="Disordered" evidence="1">
    <location>
        <begin position="260"/>
        <end position="315"/>
    </location>
</feature>
<keyword evidence="5" id="KW-1185">Reference proteome</keyword>
<feature type="domain" description="Telomerase activating protein Est1-like N-terminal" evidence="3">
    <location>
        <begin position="82"/>
        <end position="257"/>
    </location>
</feature>
<dbReference type="InParanoid" id="A0A316YPC5"/>
<evidence type="ECO:0008006" key="6">
    <source>
        <dbReference type="Google" id="ProtNLM"/>
    </source>
</evidence>
<dbReference type="PANTHER" id="PTHR15696:SF36">
    <property type="entry name" value="NONSENSE-MEDIATED MRNA DECAY FACTOR"/>
    <property type="match status" value="1"/>
</dbReference>
<name>A0A316YPC5_9BASI</name>
<protein>
    <recommendedName>
        <fullName evidence="6">DNA/RNA-binding domain-containing protein</fullName>
    </recommendedName>
</protein>
<feature type="region of interest" description="Disordered" evidence="1">
    <location>
        <begin position="587"/>
        <end position="612"/>
    </location>
</feature>